<dbReference type="GO" id="GO:0000981">
    <property type="term" value="F:DNA-binding transcription factor activity, RNA polymerase II-specific"/>
    <property type="evidence" value="ECO:0007669"/>
    <property type="project" value="InterPro"/>
</dbReference>
<dbReference type="InterPro" id="IPR036864">
    <property type="entry name" value="Zn2-C6_fun-type_DNA-bd_sf"/>
</dbReference>
<protein>
    <recommendedName>
        <fullName evidence="9">Zn(2)-C6 fungal-type domain-containing protein</fullName>
    </recommendedName>
</protein>
<accession>A0A0G4MGU0</accession>
<dbReference type="Proteomes" id="UP000044602">
    <property type="component" value="Unassembled WGS sequence"/>
</dbReference>
<dbReference type="SMART" id="SM00066">
    <property type="entry name" value="GAL4"/>
    <property type="match status" value="1"/>
</dbReference>
<evidence type="ECO:0000256" key="8">
    <source>
        <dbReference type="SAM" id="Phobius"/>
    </source>
</evidence>
<dbReference type="FunFam" id="1.20.1250.20:FF:000511">
    <property type="entry name" value="MFS general substrate transporter"/>
    <property type="match status" value="1"/>
</dbReference>
<feature type="transmembrane region" description="Helical" evidence="8">
    <location>
        <begin position="97"/>
        <end position="119"/>
    </location>
</feature>
<keyword evidence="6" id="KW-0539">Nucleus</keyword>
<dbReference type="PANTHER" id="PTHR43791">
    <property type="entry name" value="PERMEASE-RELATED"/>
    <property type="match status" value="1"/>
</dbReference>
<feature type="domain" description="Zn(2)-C6 fungal-type" evidence="9">
    <location>
        <begin position="298"/>
        <end position="330"/>
    </location>
</feature>
<reference evidence="10 11" key="1">
    <citation type="submission" date="2015-05" db="EMBL/GenBank/DDBJ databases">
        <authorList>
            <person name="Wang D.B."/>
            <person name="Wang M."/>
        </authorList>
    </citation>
    <scope>NUCLEOTIDE SEQUENCE [LARGE SCALE GENOMIC DNA]</scope>
    <source>
        <strain evidence="10">VL1</strain>
    </source>
</reference>
<evidence type="ECO:0000259" key="9">
    <source>
        <dbReference type="PROSITE" id="PS50048"/>
    </source>
</evidence>
<feature type="compositionally biased region" description="Low complexity" evidence="7">
    <location>
        <begin position="397"/>
        <end position="419"/>
    </location>
</feature>
<dbReference type="InterPro" id="IPR011701">
    <property type="entry name" value="MFS"/>
</dbReference>
<evidence type="ECO:0000256" key="6">
    <source>
        <dbReference type="ARBA" id="ARBA00023242"/>
    </source>
</evidence>
<dbReference type="PROSITE" id="PS50048">
    <property type="entry name" value="ZN2_CY6_FUNGAL_2"/>
    <property type="match status" value="1"/>
</dbReference>
<dbReference type="InterPro" id="IPR001138">
    <property type="entry name" value="Zn2Cys6_DnaBD"/>
</dbReference>
<dbReference type="InterPro" id="IPR036259">
    <property type="entry name" value="MFS_trans_sf"/>
</dbReference>
<feature type="transmembrane region" description="Helical" evidence="8">
    <location>
        <begin position="59"/>
        <end position="85"/>
    </location>
</feature>
<feature type="region of interest" description="Disordered" evidence="7">
    <location>
        <begin position="366"/>
        <end position="447"/>
    </location>
</feature>
<dbReference type="SUPFAM" id="SSF103473">
    <property type="entry name" value="MFS general substrate transporter"/>
    <property type="match status" value="1"/>
</dbReference>
<dbReference type="AlphaFoldDB" id="A0A0G4MGU0"/>
<name>A0A0G4MGU0_VERLO</name>
<sequence length="925" mass="101933">MSTRDRELEKEGFETEHIGDKANRVDSADGVCTPGSSAPDHGFTPEEQRKIIRRVDRRLVVIVGLMYCVSLMDRTNLSAAAIAGMNVELNLIVENRYSIVSLVFFVPYILFQPPSTIIVRKLGPRIHLAGICLMWGSVMIGMGFSQNFTHLAVCRVLLGVLEAGFFPSCVYLLSTWYTRFEVGKRYSVFYLLGCVASAFAGILAYGLMQMNGLANLTGWRWIFIIEGIITCLLAALGYWLLLLAQGVAPATHCQPPSKANPQRSSPATSPTTQMTLGLNNGAGVSDHSIPQISRKIKACGACRRHKIKCLMDDSGPPCRRCAERNLGCVLGKNLQSIIDEKSQYTDAVLHDLDALHATLRDVTQKLGLSEPQPLETSGMRDAAGSSPVATERQPRATNGTTTTTTTTTNNNNNGSTNNNRPAPSDNHVGPSCDNSPKISPEDESHLPNVPIHSLYALTKLRALRPDSPDEHRSRIADDFIARGAMSLTAAERLFCLYRDELDFYMYRVGCRYQTLDELRRKSSVLTAATLTVAALHEPAAEALYGVCSAEFRRLMEKSMFDRRVDRDYIRAMAVAAYWLSDMSQAIEKQSQEAADGARLWYILNICDQHLATLYGRPAIVHEDSSMQGWESFLESPVSNAQDKRLASQVALLGILGSIRELFGPDKGQPIPRAYLHQIAHFNKQLDHWIGHWSGVLRDQYSGLGRFPSKGALLHFHFAKLHLYSHIFRGSSGENPIPHYFLDGTATAIAAATSTIEFILTDPDVSASVVGIPSYLHCMTAFACMFLIKVSVKHGGDLVEPQRVWDLTTRLVRHFRSLPTGRWHLANLMAPGLEKMAATLKPHVQGQAMMQDGMAGCEMTSGVLDASGQPMMPVADPSLMGMEGDILFDFDMSFGLSPVFRFDAATMGIEGLQEFANVEYSTQPQA</sequence>
<dbReference type="SUPFAM" id="SSF57701">
    <property type="entry name" value="Zn2/Cys6 DNA-binding domain"/>
    <property type="match status" value="1"/>
</dbReference>
<evidence type="ECO:0000256" key="5">
    <source>
        <dbReference type="ARBA" id="ARBA00023136"/>
    </source>
</evidence>
<dbReference type="GO" id="GO:0016020">
    <property type="term" value="C:membrane"/>
    <property type="evidence" value="ECO:0007669"/>
    <property type="project" value="UniProtKB-SubCell"/>
</dbReference>
<evidence type="ECO:0000256" key="1">
    <source>
        <dbReference type="ARBA" id="ARBA00004141"/>
    </source>
</evidence>
<comment type="subcellular location">
    <subcellularLocation>
        <location evidence="1">Membrane</location>
        <topology evidence="1">Multi-pass membrane protein</topology>
    </subcellularLocation>
</comment>
<feature type="transmembrane region" description="Helical" evidence="8">
    <location>
        <begin position="188"/>
        <end position="207"/>
    </location>
</feature>
<keyword evidence="5 8" id="KW-0472">Membrane</keyword>
<dbReference type="GO" id="GO:0008270">
    <property type="term" value="F:zinc ion binding"/>
    <property type="evidence" value="ECO:0007669"/>
    <property type="project" value="InterPro"/>
</dbReference>
<keyword evidence="2" id="KW-0813">Transport</keyword>
<evidence type="ECO:0000313" key="11">
    <source>
        <dbReference type="Proteomes" id="UP000044602"/>
    </source>
</evidence>
<dbReference type="EMBL" id="CVQH01022527">
    <property type="protein sequence ID" value="CRK33471.1"/>
    <property type="molecule type" value="Genomic_DNA"/>
</dbReference>
<dbReference type="STRING" id="100787.A0A0G4MGU0"/>
<evidence type="ECO:0000313" key="10">
    <source>
        <dbReference type="EMBL" id="CRK33471.1"/>
    </source>
</evidence>
<evidence type="ECO:0000256" key="4">
    <source>
        <dbReference type="ARBA" id="ARBA00022989"/>
    </source>
</evidence>
<gene>
    <name evidence="10" type="ORF">BN1708_001149</name>
</gene>
<keyword evidence="3 8" id="KW-0812">Transmembrane</keyword>
<feature type="transmembrane region" description="Helical" evidence="8">
    <location>
        <begin position="219"/>
        <end position="241"/>
    </location>
</feature>
<dbReference type="Pfam" id="PF00172">
    <property type="entry name" value="Zn_clus"/>
    <property type="match status" value="1"/>
</dbReference>
<dbReference type="Pfam" id="PF07690">
    <property type="entry name" value="MFS_1"/>
    <property type="match status" value="1"/>
</dbReference>
<keyword evidence="11" id="KW-1185">Reference proteome</keyword>
<evidence type="ECO:0000256" key="7">
    <source>
        <dbReference type="SAM" id="MobiDB-lite"/>
    </source>
</evidence>
<organism evidence="10 11">
    <name type="scientific">Verticillium longisporum</name>
    <name type="common">Verticillium dahliae var. longisporum</name>
    <dbReference type="NCBI Taxonomy" id="100787"/>
    <lineage>
        <taxon>Eukaryota</taxon>
        <taxon>Fungi</taxon>
        <taxon>Dikarya</taxon>
        <taxon>Ascomycota</taxon>
        <taxon>Pezizomycotina</taxon>
        <taxon>Sordariomycetes</taxon>
        <taxon>Hypocreomycetidae</taxon>
        <taxon>Glomerellales</taxon>
        <taxon>Plectosphaerellaceae</taxon>
        <taxon>Verticillium</taxon>
    </lineage>
</organism>
<dbReference type="CDD" id="cd00067">
    <property type="entry name" value="GAL4"/>
    <property type="match status" value="1"/>
</dbReference>
<proteinExistence type="predicted"/>
<dbReference type="GO" id="GO:0022857">
    <property type="term" value="F:transmembrane transporter activity"/>
    <property type="evidence" value="ECO:0007669"/>
    <property type="project" value="InterPro"/>
</dbReference>
<evidence type="ECO:0000256" key="3">
    <source>
        <dbReference type="ARBA" id="ARBA00022692"/>
    </source>
</evidence>
<dbReference type="PANTHER" id="PTHR43791:SF47">
    <property type="entry name" value="MAJOR FACILITATOR SUPERFAMILY (MFS) PROFILE DOMAIN-CONTAINING PROTEIN-RELATED"/>
    <property type="match status" value="1"/>
</dbReference>
<dbReference type="Gene3D" id="4.10.240.10">
    <property type="entry name" value="Zn(2)-C6 fungal-type DNA-binding domain"/>
    <property type="match status" value="1"/>
</dbReference>
<dbReference type="PROSITE" id="PS00463">
    <property type="entry name" value="ZN2_CY6_FUNGAL_1"/>
    <property type="match status" value="1"/>
</dbReference>
<dbReference type="CDD" id="cd12148">
    <property type="entry name" value="fungal_TF_MHR"/>
    <property type="match status" value="1"/>
</dbReference>
<keyword evidence="4 8" id="KW-1133">Transmembrane helix</keyword>
<dbReference type="Gene3D" id="1.20.1250.20">
    <property type="entry name" value="MFS general substrate transporter like domains"/>
    <property type="match status" value="1"/>
</dbReference>
<feature type="transmembrane region" description="Helical" evidence="8">
    <location>
        <begin position="126"/>
        <end position="144"/>
    </location>
</feature>
<evidence type="ECO:0000256" key="2">
    <source>
        <dbReference type="ARBA" id="ARBA00022448"/>
    </source>
</evidence>